<proteinExistence type="predicted"/>
<organism evidence="1 2">
    <name type="scientific">Lacipirellula parvula</name>
    <dbReference type="NCBI Taxonomy" id="2650471"/>
    <lineage>
        <taxon>Bacteria</taxon>
        <taxon>Pseudomonadati</taxon>
        <taxon>Planctomycetota</taxon>
        <taxon>Planctomycetia</taxon>
        <taxon>Pirellulales</taxon>
        <taxon>Lacipirellulaceae</taxon>
        <taxon>Lacipirellula</taxon>
    </lineage>
</organism>
<gene>
    <name evidence="1" type="ORF">PLANPX_4191</name>
</gene>
<dbReference type="AlphaFoldDB" id="A0A5K7XN86"/>
<keyword evidence="2" id="KW-1185">Reference proteome</keyword>
<protein>
    <submittedName>
        <fullName evidence="1">Uncharacterized protein</fullName>
    </submittedName>
</protein>
<reference evidence="2" key="1">
    <citation type="submission" date="2019-10" db="EMBL/GenBank/DDBJ databases">
        <title>Lacipirellula parvula gen. nov., sp. nov., representing a lineage of planctomycetes widespread in freshwater anoxic habitats, and description of the family Lacipirellulaceae.</title>
        <authorList>
            <person name="Dedysh S.N."/>
            <person name="Kulichevskaya I.S."/>
            <person name="Beletsky A.V."/>
            <person name="Rakitin A.L."/>
            <person name="Mardanov A.V."/>
            <person name="Ivanova A.A."/>
            <person name="Saltykova V.X."/>
            <person name="Rijpstra W.I.C."/>
            <person name="Sinninghe Damste J.S."/>
            <person name="Ravin N.V."/>
        </authorList>
    </citation>
    <scope>NUCLEOTIDE SEQUENCE [LARGE SCALE GENOMIC DNA]</scope>
    <source>
        <strain evidence="2">PX69</strain>
    </source>
</reference>
<dbReference type="EMBL" id="AP021861">
    <property type="protein sequence ID" value="BBO34579.1"/>
    <property type="molecule type" value="Genomic_DNA"/>
</dbReference>
<evidence type="ECO:0000313" key="2">
    <source>
        <dbReference type="Proteomes" id="UP000326837"/>
    </source>
</evidence>
<dbReference type="Proteomes" id="UP000326837">
    <property type="component" value="Chromosome"/>
</dbReference>
<sequence>MRFETTTILVGSVPTRIELTASREVWLRPAPDCESDLYVSNRLGVEGFPVPSGGMRFNVEKEGHHVVLYCVARNDFTDNQLHILVR</sequence>
<dbReference type="KEGG" id="lpav:PLANPX_4191"/>
<name>A0A5K7XN86_9BACT</name>
<accession>A0A5K7XN86</accession>
<evidence type="ECO:0000313" key="1">
    <source>
        <dbReference type="EMBL" id="BBO34579.1"/>
    </source>
</evidence>